<dbReference type="Pfam" id="PF14644">
    <property type="entry name" value="DUF4456"/>
    <property type="match status" value="1"/>
</dbReference>
<feature type="domain" description="DUF4456" evidence="4">
    <location>
        <begin position="1178"/>
        <end position="1375"/>
    </location>
</feature>
<dbReference type="InterPro" id="IPR028089">
    <property type="entry name" value="DUF4455"/>
</dbReference>
<protein>
    <submittedName>
        <fullName evidence="5">Coiled-coil domain-containing protein 180 isoform X3</fullName>
    </submittedName>
</protein>
<gene>
    <name evidence="5" type="primary">CCDC180</name>
    <name evidence="5" type="ORF">AMEX_G25477</name>
</gene>
<evidence type="ECO:0000259" key="4">
    <source>
        <dbReference type="Pfam" id="PF14644"/>
    </source>
</evidence>
<dbReference type="CTD" id="100499483"/>
<name>A0A8T2KQE6_ASTMX</name>
<evidence type="ECO:0000313" key="5">
    <source>
        <dbReference type="EMBL" id="KAG9261870.1"/>
    </source>
</evidence>
<organism evidence="5 6">
    <name type="scientific">Astyanax mexicanus</name>
    <name type="common">Blind cave fish</name>
    <name type="synonym">Astyanax fasciatus mexicanus</name>
    <dbReference type="NCBI Taxonomy" id="7994"/>
    <lineage>
        <taxon>Eukaryota</taxon>
        <taxon>Metazoa</taxon>
        <taxon>Chordata</taxon>
        <taxon>Craniata</taxon>
        <taxon>Vertebrata</taxon>
        <taxon>Euteleostomi</taxon>
        <taxon>Actinopterygii</taxon>
        <taxon>Neopterygii</taxon>
        <taxon>Teleostei</taxon>
        <taxon>Ostariophysi</taxon>
        <taxon>Characiformes</taxon>
        <taxon>Characoidei</taxon>
        <taxon>Acestrorhamphidae</taxon>
        <taxon>Acestrorhamphinae</taxon>
        <taxon>Astyanax</taxon>
    </lineage>
</organism>
<proteinExistence type="predicted"/>
<dbReference type="Pfam" id="PF14643">
    <property type="entry name" value="DUF4455"/>
    <property type="match status" value="1"/>
</dbReference>
<dbReference type="OrthoDB" id="431588at2759"/>
<feature type="compositionally biased region" description="Polar residues" evidence="2">
    <location>
        <begin position="54"/>
        <end position="64"/>
    </location>
</feature>
<feature type="region of interest" description="Disordered" evidence="2">
    <location>
        <begin position="36"/>
        <end position="88"/>
    </location>
</feature>
<sequence>MAEKRVVPSGKVYRQMFDAQAHLSLSLHESRRRRVTKEGYFSGDDPVSRDTDSGPHQSTGANQCSEDKRNQQFSRNRPSRTEHQVEAEEVQGLPDNVVSAKTGSDIITRLAEKKQRDHSEAVAQLQRDLSMISARFEPLLKQTGEGLLLRLLESDDELAKLMQKTENVDDLGAFSYEDLQDLWNTVSYTSATRRKWIEELDETFIKHETERASMISALLKKYVRELEKIAYMRPFDVHRLINSEAMRINQSLLANKQAIARLHLNLMENDILKESQYRLKWEDKLQDWKRMKVLTTVSKFKDFIHSPQIQRPHNVQETLCTLWKKQEMYNEQRIKILEQIRTMIPPRCSKSLVSEWYSALSSVSEQIDCMHIETVAKLHKYYETTWQECLDEVEQFKNEVSTYGFTSNEIQDIVNAELLPETSKCQMQTEERLAAMDKAFEDLAKTAALLSKSMFKFMNGTARLWEVHTAGLQKREQQLQDHLDDLRSRYDLENQKKEAQLHVLMDKLRQESTEEALKTTLENALGVLEEVKDGYMTFNKDGVHTVESYPAMVLEELHTYSSVVSQYFDVKEVYSQDIEELQKLHPSLKFVCSDVSLNASIKLKKTLGSPGRKHCTDVSLKAHSRAHCSLDSVLTKEHFDTVSHELKDSQAIETFITASGNTFSDHSFVMSCDSEVDVILVEVERVLFPKDLALDLQKIVKEEFLNRIKERYQEVLNNTVTFVEGKKEELKSELELRLHLLQSQAKRIEMDIHNIRAAELSLHQDCVDRHCKGILQALADLRTDFTELQVRQQELTEGFHTQIYNMEETFKTATKSDKLVKLCASLQTSLTEHTNVIQEQQRHFRQNTEDKFEGLREANSQFMKSFKLFSEGGNFTPIEIEKYQKHLKKTAKDIDSTDEALMLEMESTESKWIEQAKHVSSKFEEKFHVLTVDLMFLEKIQRVLTNTQVKLKSEVVKSNMQKKMINTMMSELEELIHACSKPTPDKKVVTSEDIISMTNSLIEELKKRCQYLDCFLDPSMAVPLPDVPLQGSFAVATRPRSRKHENITVAAGSDLLQPSSRDVDFLSDTVVGVIKDLLRFSKPKAGHEIEAADKVRQSAAGTVTARPRSPVGSGQRSRGSQGRTGLETGSSQSMRRYCKPNRLEKRFQVFGPKPEDQQGNPTFKGLMCNILWKANDVLLQVAEEYYKRKERRPVSRPQHIQDSFGECAEELNKRLLVYQSQSQDYRNRCVQEFQEQLINIEECMCKMPEVILKKLTDQHIEDLSNSVVLIQQQFEQFQQQTEQKKKNHISRLRVRLSHLDYEEELNRLITDEQDRQEEQKKVIQNTRLELQACIRKSAEEFVTALATLTESLLFQLDNILTTEEIQVDEKNMENSRTLFHRKHVSTEDKNTAALQRGSRSWQGINYFGGTDNSSANQQQRQTATITTVKTTMVHLKAIEVRNALHQSFEQQVMEELKRMEKSSQQQLAELRNWQEHWRHQLKILSTLN</sequence>
<evidence type="ECO:0000256" key="1">
    <source>
        <dbReference type="SAM" id="Coils"/>
    </source>
</evidence>
<reference evidence="5 6" key="1">
    <citation type="submission" date="2021-07" db="EMBL/GenBank/DDBJ databases">
        <authorList>
            <person name="Imarazene B."/>
            <person name="Zahm M."/>
            <person name="Klopp C."/>
            <person name="Cabau C."/>
            <person name="Beille S."/>
            <person name="Jouanno E."/>
            <person name="Castinel A."/>
            <person name="Lluch J."/>
            <person name="Gil L."/>
            <person name="Kuchtly C."/>
            <person name="Lopez Roques C."/>
            <person name="Donnadieu C."/>
            <person name="Parrinello H."/>
            <person name="Journot L."/>
            <person name="Du K."/>
            <person name="Schartl M."/>
            <person name="Retaux S."/>
            <person name="Guiguen Y."/>
        </authorList>
    </citation>
    <scope>NUCLEOTIDE SEQUENCE [LARGE SCALE GENOMIC DNA]</scope>
    <source>
        <strain evidence="5">Pach_M1</strain>
        <tissue evidence="5">Testis</tissue>
    </source>
</reference>
<dbReference type="Proteomes" id="UP000752171">
    <property type="component" value="Unassembled WGS sequence"/>
</dbReference>
<feature type="coiled-coil region" evidence="1">
    <location>
        <begin position="469"/>
        <end position="514"/>
    </location>
</feature>
<comment type="caution">
    <text evidence="5">The sequence shown here is derived from an EMBL/GenBank/DDBJ whole genome shotgun (WGS) entry which is preliminary data.</text>
</comment>
<dbReference type="EMBL" id="JAICCE010000022">
    <property type="protein sequence ID" value="KAG9261870.1"/>
    <property type="molecule type" value="Genomic_DNA"/>
</dbReference>
<evidence type="ECO:0000259" key="3">
    <source>
        <dbReference type="Pfam" id="PF14643"/>
    </source>
</evidence>
<feature type="region of interest" description="Disordered" evidence="2">
    <location>
        <begin position="1089"/>
        <end position="1135"/>
    </location>
</feature>
<dbReference type="InterPro" id="IPR027914">
    <property type="entry name" value="DUF4456"/>
</dbReference>
<accession>A0A8T2KQE6</accession>
<dbReference type="PANTHER" id="PTHR21444:SF14">
    <property type="entry name" value="COILED-COIL DOMAIN-CONTAINING PROTEIN 180"/>
    <property type="match status" value="1"/>
</dbReference>
<feature type="compositionally biased region" description="Low complexity" evidence="2">
    <location>
        <begin position="1106"/>
        <end position="1123"/>
    </location>
</feature>
<evidence type="ECO:0000256" key="2">
    <source>
        <dbReference type="SAM" id="MobiDB-lite"/>
    </source>
</evidence>
<dbReference type="GeneID" id="103035318"/>
<dbReference type="PANTHER" id="PTHR21444">
    <property type="entry name" value="COILED-COIL DOMAIN-CONTAINING PROTEIN 180"/>
    <property type="match status" value="1"/>
</dbReference>
<keyword evidence="1" id="KW-0175">Coiled coil</keyword>
<evidence type="ECO:0000313" key="6">
    <source>
        <dbReference type="Proteomes" id="UP000752171"/>
    </source>
</evidence>
<dbReference type="KEGG" id="amex:103035318"/>
<feature type="domain" description="DUF4455" evidence="3">
    <location>
        <begin position="112"/>
        <end position="576"/>
    </location>
</feature>